<protein>
    <recommendedName>
        <fullName evidence="6">RNA methyltransferase</fullName>
        <ecNumber evidence="6">2.1.1.-</ecNumber>
    </recommendedName>
</protein>
<dbReference type="InterPro" id="IPR039772">
    <property type="entry name" value="Bin3-like"/>
</dbReference>
<keyword evidence="2 6" id="KW-0489">Methyltransferase</keyword>
<evidence type="ECO:0000256" key="5">
    <source>
        <dbReference type="PROSITE-ProRule" id="PRU00848"/>
    </source>
</evidence>
<dbReference type="GO" id="GO:0040031">
    <property type="term" value="P:snRNA modification"/>
    <property type="evidence" value="ECO:0007669"/>
    <property type="project" value="TreeGrafter"/>
</dbReference>
<dbReference type="Pfam" id="PF06859">
    <property type="entry name" value="Bin3"/>
    <property type="match status" value="1"/>
</dbReference>
<evidence type="ECO:0000256" key="7">
    <source>
        <dbReference type="SAM" id="MobiDB-lite"/>
    </source>
</evidence>
<dbReference type="PANTHER" id="PTHR12315:SF0">
    <property type="entry name" value="7SK SNRNA METHYLPHOSPHATE CAPPING ENZYME"/>
    <property type="match status" value="1"/>
</dbReference>
<evidence type="ECO:0000256" key="4">
    <source>
        <dbReference type="ARBA" id="ARBA00022691"/>
    </source>
</evidence>
<keyword evidence="3 6" id="KW-0808">Transferase</keyword>
<gene>
    <name evidence="9" type="ORF">Din_035799</name>
</gene>
<dbReference type="InterPro" id="IPR029063">
    <property type="entry name" value="SAM-dependent_MTases_sf"/>
</dbReference>
<dbReference type="SUPFAM" id="SSF53335">
    <property type="entry name" value="S-adenosyl-L-methionine-dependent methyltransferases"/>
    <property type="match status" value="1"/>
</dbReference>
<sequence length="292" mass="33611">MKEDNNNNNNNEEPESASQQSTKKRKRKEVAIFGNYKNYYGYRIGQDLEDDPRLKVLKKEWFEGKNCLDIGCNNGLITITIAKKFCCRSILGIDIDGDRIEDAYWNLRKIVMMSARKIPPKTSKLEDGEGVNGLKHSVTERLSEETRNISGDCSPFQGRDLFDVISFRKGNFVQSWRTPEDKCYDTILCLSVTKWIHLNWGDDGLITLFVKIWRLLQPGGLLILEPQPWQSYSKNRRVSETAASNYSNIKIFPEDFQEILMDKVGFRMVENITASLSGSKSGFNRPILAFWK</sequence>
<organism evidence="9">
    <name type="scientific">Davidia involucrata</name>
    <name type="common">Dove tree</name>
    <dbReference type="NCBI Taxonomy" id="16924"/>
    <lineage>
        <taxon>Eukaryota</taxon>
        <taxon>Viridiplantae</taxon>
        <taxon>Streptophyta</taxon>
        <taxon>Embryophyta</taxon>
        <taxon>Tracheophyta</taxon>
        <taxon>Spermatophyta</taxon>
        <taxon>Magnoliopsida</taxon>
        <taxon>eudicotyledons</taxon>
        <taxon>Gunneridae</taxon>
        <taxon>Pentapetalae</taxon>
        <taxon>asterids</taxon>
        <taxon>Cornales</taxon>
        <taxon>Nyssaceae</taxon>
        <taxon>Davidia</taxon>
    </lineage>
</organism>
<feature type="region of interest" description="Disordered" evidence="7">
    <location>
        <begin position="1"/>
        <end position="26"/>
    </location>
</feature>
<proteinExistence type="inferred from homology"/>
<evidence type="ECO:0000256" key="6">
    <source>
        <dbReference type="RuleBase" id="RU367087"/>
    </source>
</evidence>
<dbReference type="Gene3D" id="3.40.50.150">
    <property type="entry name" value="Vaccinia Virus protein VP39"/>
    <property type="match status" value="1"/>
</dbReference>
<dbReference type="InterPro" id="IPR024160">
    <property type="entry name" value="BIN3_SAM-bd_dom"/>
</dbReference>
<accession>A0A5B7BDS0</accession>
<dbReference type="EC" id="2.1.1.-" evidence="6"/>
<dbReference type="GO" id="GO:0008173">
    <property type="term" value="F:RNA methyltransferase activity"/>
    <property type="evidence" value="ECO:0007669"/>
    <property type="project" value="UniProtKB-UniRule"/>
</dbReference>
<dbReference type="InterPro" id="IPR010675">
    <property type="entry name" value="Bin3_C"/>
</dbReference>
<feature type="domain" description="Bin3-type SAM" evidence="8">
    <location>
        <begin position="51"/>
        <end position="292"/>
    </location>
</feature>
<name>A0A5B7BDS0_DAVIN</name>
<evidence type="ECO:0000256" key="1">
    <source>
        <dbReference type="ARBA" id="ARBA00008361"/>
    </source>
</evidence>
<evidence type="ECO:0000256" key="2">
    <source>
        <dbReference type="ARBA" id="ARBA00022603"/>
    </source>
</evidence>
<feature type="compositionally biased region" description="Low complexity" evidence="7">
    <location>
        <begin position="1"/>
        <end position="11"/>
    </location>
</feature>
<dbReference type="GO" id="GO:0008171">
    <property type="term" value="F:O-methyltransferase activity"/>
    <property type="evidence" value="ECO:0007669"/>
    <property type="project" value="UniProtKB-UniRule"/>
</dbReference>
<dbReference type="CDD" id="cd02440">
    <property type="entry name" value="AdoMet_MTases"/>
    <property type="match status" value="1"/>
</dbReference>
<evidence type="ECO:0000313" key="9">
    <source>
        <dbReference type="EMBL" id="MPA66358.1"/>
    </source>
</evidence>
<dbReference type="GO" id="GO:0032259">
    <property type="term" value="P:methylation"/>
    <property type="evidence" value="ECO:0007669"/>
    <property type="project" value="UniProtKB-KW"/>
</dbReference>
<reference evidence="9" key="1">
    <citation type="submission" date="2019-08" db="EMBL/GenBank/DDBJ databases">
        <title>Reference gene set and small RNA set construction with multiple tissues from Davidia involucrata Baill.</title>
        <authorList>
            <person name="Yang H."/>
            <person name="Zhou C."/>
            <person name="Li G."/>
            <person name="Wang J."/>
            <person name="Gao P."/>
            <person name="Wang M."/>
            <person name="Wang R."/>
            <person name="Zhao Y."/>
        </authorList>
    </citation>
    <scope>NUCLEOTIDE SEQUENCE</scope>
    <source>
        <tissue evidence="9">Mixed with DoveR01_LX</tissue>
    </source>
</reference>
<dbReference type="AlphaFoldDB" id="A0A5B7BDS0"/>
<dbReference type="EMBL" id="GHES01035799">
    <property type="protein sequence ID" value="MPA66358.1"/>
    <property type="molecule type" value="Transcribed_RNA"/>
</dbReference>
<keyword evidence="4 5" id="KW-0949">S-adenosyl-L-methionine</keyword>
<comment type="similarity">
    <text evidence="1 6">Belongs to the methyltransferase superfamily.</text>
</comment>
<dbReference type="PANTHER" id="PTHR12315">
    <property type="entry name" value="BICOID-INTERACTING PROTEIN RELATED"/>
    <property type="match status" value="1"/>
</dbReference>
<dbReference type="PROSITE" id="PS51515">
    <property type="entry name" value="BIN3_SAM"/>
    <property type="match status" value="1"/>
</dbReference>
<dbReference type="GO" id="GO:0017069">
    <property type="term" value="F:snRNA binding"/>
    <property type="evidence" value="ECO:0007669"/>
    <property type="project" value="TreeGrafter"/>
</dbReference>
<evidence type="ECO:0000259" key="8">
    <source>
        <dbReference type="PROSITE" id="PS51515"/>
    </source>
</evidence>
<evidence type="ECO:0000256" key="3">
    <source>
        <dbReference type="ARBA" id="ARBA00022679"/>
    </source>
</evidence>